<dbReference type="SUPFAM" id="SSF47413">
    <property type="entry name" value="lambda repressor-like DNA-binding domains"/>
    <property type="match status" value="1"/>
</dbReference>
<protein>
    <submittedName>
        <fullName evidence="2">Helix-turn-helix transcriptional regulator</fullName>
    </submittedName>
</protein>
<dbReference type="Gene3D" id="3.30.450.180">
    <property type="match status" value="1"/>
</dbReference>
<evidence type="ECO:0000259" key="1">
    <source>
        <dbReference type="PROSITE" id="PS50943"/>
    </source>
</evidence>
<reference evidence="3" key="1">
    <citation type="journal article" date="2019" name="Int. J. Syst. Evol. Microbiol.">
        <title>The Global Catalogue of Microorganisms (GCM) 10K type strain sequencing project: providing services to taxonomists for standard genome sequencing and annotation.</title>
        <authorList>
            <consortium name="The Broad Institute Genomics Platform"/>
            <consortium name="The Broad Institute Genome Sequencing Center for Infectious Disease"/>
            <person name="Wu L."/>
            <person name="Ma J."/>
        </authorList>
    </citation>
    <scope>NUCLEOTIDE SEQUENCE [LARGE SCALE GENOMIC DNA]</scope>
    <source>
        <strain evidence="3">CGMCC 4.7455</strain>
    </source>
</reference>
<dbReference type="EMBL" id="JBHUFU010000009">
    <property type="protein sequence ID" value="MFD1831318.1"/>
    <property type="molecule type" value="Genomic_DNA"/>
</dbReference>
<name>A0ABW4PNJ3_9ACTN</name>
<evidence type="ECO:0000313" key="3">
    <source>
        <dbReference type="Proteomes" id="UP001597365"/>
    </source>
</evidence>
<dbReference type="PANTHER" id="PTHR35010">
    <property type="entry name" value="BLL4672 PROTEIN-RELATED"/>
    <property type="match status" value="1"/>
</dbReference>
<dbReference type="RefSeq" id="WP_380901117.1">
    <property type="nucleotide sequence ID" value="NZ_JBHUFU010000009.1"/>
</dbReference>
<organism evidence="2 3">
    <name type="scientific">Streptomyces desertarenae</name>
    <dbReference type="NCBI Taxonomy" id="2666184"/>
    <lineage>
        <taxon>Bacteria</taxon>
        <taxon>Bacillati</taxon>
        <taxon>Actinomycetota</taxon>
        <taxon>Actinomycetes</taxon>
        <taxon>Kitasatosporales</taxon>
        <taxon>Streptomycetaceae</taxon>
        <taxon>Streptomyces</taxon>
    </lineage>
</organism>
<dbReference type="SMART" id="SM00530">
    <property type="entry name" value="HTH_XRE"/>
    <property type="match status" value="1"/>
</dbReference>
<dbReference type="InterPro" id="IPR001387">
    <property type="entry name" value="Cro/C1-type_HTH"/>
</dbReference>
<feature type="domain" description="HTH cro/C1-type" evidence="1">
    <location>
        <begin position="41"/>
        <end position="88"/>
    </location>
</feature>
<dbReference type="Proteomes" id="UP001597365">
    <property type="component" value="Unassembled WGS sequence"/>
</dbReference>
<dbReference type="Pfam" id="PF13560">
    <property type="entry name" value="HTH_31"/>
    <property type="match status" value="1"/>
</dbReference>
<accession>A0ABW4PNJ3</accession>
<dbReference type="PROSITE" id="PS50943">
    <property type="entry name" value="HTH_CROC1"/>
    <property type="match status" value="1"/>
</dbReference>
<dbReference type="PANTHER" id="PTHR35010:SF2">
    <property type="entry name" value="BLL4672 PROTEIN"/>
    <property type="match status" value="1"/>
</dbReference>
<gene>
    <name evidence="2" type="ORF">ACFSJS_16870</name>
</gene>
<proteinExistence type="predicted"/>
<dbReference type="InterPro" id="IPR041413">
    <property type="entry name" value="MLTR_LBD"/>
</dbReference>
<dbReference type="CDD" id="cd00093">
    <property type="entry name" value="HTH_XRE"/>
    <property type="match status" value="1"/>
</dbReference>
<dbReference type="Pfam" id="PF17765">
    <property type="entry name" value="MLTR_LBD"/>
    <property type="match status" value="1"/>
</dbReference>
<dbReference type="InterPro" id="IPR010982">
    <property type="entry name" value="Lambda_DNA-bd_dom_sf"/>
</dbReference>
<keyword evidence="3" id="KW-1185">Reference proteome</keyword>
<dbReference type="Gene3D" id="1.10.260.40">
    <property type="entry name" value="lambda repressor-like DNA-binding domains"/>
    <property type="match status" value="1"/>
</dbReference>
<comment type="caution">
    <text evidence="2">The sequence shown here is derived from an EMBL/GenBank/DDBJ whole genome shotgun (WGS) entry which is preliminary data.</text>
</comment>
<sequence>MDDGTHSDTAEELGRFLRAHRERLSPADAGLPGTGRRRVPGLRRDEVAALAGVSSSYYVRLEQGRASRPSHRVLGAVARALRLGEEDVRRLHRLARPATRRTEPPARVERVAPHLRHLIEGWTGTPALVVGRVQDVLAANALADALHSDFAERDNILRMLFLDPAAEAFHRDAERARRRAVADLQRIAADTPDDPRVLRIVGELSVRSGEFRALWARERARVPPCEVKRVRHSAVGDIELRYEALGVRSAPGQQLIVLQAEPDSPSADALALLGSIAAPGVPRRQDPAPGG</sequence>
<evidence type="ECO:0000313" key="2">
    <source>
        <dbReference type="EMBL" id="MFD1831318.1"/>
    </source>
</evidence>